<accession>A0A1D8UR75</accession>
<dbReference type="RefSeq" id="WP_070401957.1">
    <property type="nucleotide sequence ID" value="NZ_BJVW01000013.1"/>
</dbReference>
<dbReference type="Pfam" id="PF00109">
    <property type="entry name" value="ketoacyl-synt"/>
    <property type="match status" value="1"/>
</dbReference>
<dbReference type="eggNOG" id="COG0304">
    <property type="taxonomic scope" value="Bacteria"/>
</dbReference>
<sequence>MTPLHITAGTAVSAMGRGIDAMRGSLRARRSGLRPNDFLDLRAGYIGRVDGVENHILPAALMRFECRNNRLADMALRTDGFIQAVAAARNFYGPARLAIVLGTSTSGILSGENAYAARDLESDVLPLDFDYQHTQDLFSLPRFVAAALDLQGPMLSVSNACASSSRAFVDARHLIEAGLCDAAIVGGADSLCHMTLRGFASLGLVSPGATRPCDAQRCGISIGEAAGFALLERPGARKTMPAGFSASWLGYGVSSDGHHMSTPDPVGRGAMEAMRAALSCAGLKPQDIDYINLHGTGSLANDAMEDRAVAEIFGAETSCSSTKGWSGHTLGASGILEATIAAIALENDFLPGCLNVTRPDPMFRANILTENRHTPVRHVMSNAFGFGGTNCSLIFGAAA</sequence>
<dbReference type="SUPFAM" id="SSF53901">
    <property type="entry name" value="Thiolase-like"/>
    <property type="match status" value="2"/>
</dbReference>
<dbReference type="InterPro" id="IPR000794">
    <property type="entry name" value="Beta-ketoacyl_synthase"/>
</dbReference>
<dbReference type="InterPro" id="IPR016039">
    <property type="entry name" value="Thiolase-like"/>
</dbReference>
<comment type="similarity">
    <text evidence="1 3">Belongs to the thiolase-like superfamily. Beta-ketoacyl-ACP synthases family.</text>
</comment>
<dbReference type="PANTHER" id="PTHR11712:SF320">
    <property type="entry name" value="BETA-KETOACYL SYNTHASE"/>
    <property type="match status" value="1"/>
</dbReference>
<dbReference type="InterPro" id="IPR014030">
    <property type="entry name" value="Ketoacyl_synth_N"/>
</dbReference>
<dbReference type="CDD" id="cd00834">
    <property type="entry name" value="KAS_I_II"/>
    <property type="match status" value="1"/>
</dbReference>
<dbReference type="GO" id="GO:0005829">
    <property type="term" value="C:cytosol"/>
    <property type="evidence" value="ECO:0007669"/>
    <property type="project" value="TreeGrafter"/>
</dbReference>
<proteinExistence type="inferred from homology"/>
<dbReference type="Pfam" id="PF02801">
    <property type="entry name" value="Ketoacyl-synt_C"/>
    <property type="match status" value="1"/>
</dbReference>
<dbReference type="PROSITE" id="PS00606">
    <property type="entry name" value="KS3_1"/>
    <property type="match status" value="1"/>
</dbReference>
<evidence type="ECO:0000313" key="4">
    <source>
        <dbReference type="EMBL" id="AOX16138.1"/>
    </source>
</evidence>
<dbReference type="PANTHER" id="PTHR11712">
    <property type="entry name" value="POLYKETIDE SYNTHASE-RELATED"/>
    <property type="match status" value="1"/>
</dbReference>
<dbReference type="GO" id="GO:0004315">
    <property type="term" value="F:3-oxoacyl-[acyl-carrier-protein] synthase activity"/>
    <property type="evidence" value="ECO:0007669"/>
    <property type="project" value="InterPro"/>
</dbReference>
<dbReference type="OrthoDB" id="9808669at2"/>
<dbReference type="InterPro" id="IPR020841">
    <property type="entry name" value="PKS_Beta-ketoAc_synthase_dom"/>
</dbReference>
<dbReference type="Proteomes" id="UP000179145">
    <property type="component" value="Chromosome"/>
</dbReference>
<dbReference type="SMART" id="SM00825">
    <property type="entry name" value="PKS_KS"/>
    <property type="match status" value="1"/>
</dbReference>
<evidence type="ECO:0000256" key="1">
    <source>
        <dbReference type="ARBA" id="ARBA00008467"/>
    </source>
</evidence>
<dbReference type="AlphaFoldDB" id="A0A1D8UR75"/>
<organism evidence="4 5">
    <name type="scientific">Kozakia baliensis</name>
    <dbReference type="NCBI Taxonomy" id="153496"/>
    <lineage>
        <taxon>Bacteria</taxon>
        <taxon>Pseudomonadati</taxon>
        <taxon>Pseudomonadota</taxon>
        <taxon>Alphaproteobacteria</taxon>
        <taxon>Acetobacterales</taxon>
        <taxon>Acetobacteraceae</taxon>
        <taxon>Kozakia</taxon>
    </lineage>
</organism>
<evidence type="ECO:0000256" key="2">
    <source>
        <dbReference type="ARBA" id="ARBA00022679"/>
    </source>
</evidence>
<dbReference type="InterPro" id="IPR014031">
    <property type="entry name" value="Ketoacyl_synth_C"/>
</dbReference>
<name>A0A1D8UR75_9PROT</name>
<evidence type="ECO:0000313" key="5">
    <source>
        <dbReference type="Proteomes" id="UP000179145"/>
    </source>
</evidence>
<dbReference type="STRING" id="153496.A0U89_02255"/>
<dbReference type="KEGG" id="kba:A0U89_02255"/>
<dbReference type="NCBIfam" id="NF006618">
    <property type="entry name" value="PRK09185.1"/>
    <property type="match status" value="1"/>
</dbReference>
<dbReference type="EMBL" id="CP014674">
    <property type="protein sequence ID" value="AOX16138.1"/>
    <property type="molecule type" value="Genomic_DNA"/>
</dbReference>
<dbReference type="GO" id="GO:0006633">
    <property type="term" value="P:fatty acid biosynthetic process"/>
    <property type="evidence" value="ECO:0007669"/>
    <property type="project" value="InterPro"/>
</dbReference>
<keyword evidence="5" id="KW-1185">Reference proteome</keyword>
<protein>
    <submittedName>
        <fullName evidence="4">Beta-ketoacyl-[acyl-carrier-protein] synthase II</fullName>
    </submittedName>
</protein>
<reference evidence="4 5" key="1">
    <citation type="journal article" date="2016" name="Microb. Cell Fact.">
        <title>Dissection of exopolysaccharide biosynthesis in Kozakia baliensis.</title>
        <authorList>
            <person name="Brandt J.U."/>
            <person name="Jakob F."/>
            <person name="Behr J."/>
            <person name="Geissler A.J."/>
            <person name="Vogel R.F."/>
        </authorList>
    </citation>
    <scope>NUCLEOTIDE SEQUENCE [LARGE SCALE GENOMIC DNA]</scope>
    <source>
        <strain evidence="4 5">DSM 14400</strain>
    </source>
</reference>
<dbReference type="InterPro" id="IPR018201">
    <property type="entry name" value="Ketoacyl_synth_AS"/>
</dbReference>
<keyword evidence="2 3" id="KW-0808">Transferase</keyword>
<dbReference type="Gene3D" id="3.40.47.10">
    <property type="match status" value="1"/>
</dbReference>
<dbReference type="PROSITE" id="PS52004">
    <property type="entry name" value="KS3_2"/>
    <property type="match status" value="1"/>
</dbReference>
<gene>
    <name evidence="4" type="ORF">A0U89_02255</name>
</gene>
<evidence type="ECO:0000256" key="3">
    <source>
        <dbReference type="RuleBase" id="RU003694"/>
    </source>
</evidence>